<evidence type="ECO:0000313" key="3">
    <source>
        <dbReference type="WBParaSite" id="jg17673"/>
    </source>
</evidence>
<keyword evidence="1" id="KW-0812">Transmembrane</keyword>
<accession>A0A915DBH1</accession>
<keyword evidence="1" id="KW-0472">Membrane</keyword>
<keyword evidence="1" id="KW-1133">Transmembrane helix</keyword>
<sequence length="112" mass="12819">MEYLWWMDTGAEFLFVIYRLEMALAVVSLLINLLISTYAFSGDSFSPHTAMFRTILVIDVFTDVGYILDAFSALLHQEPLLQEIDGGSHLSKLQDFVAISDCSIYRPYLFYC</sequence>
<organism evidence="2 3">
    <name type="scientific">Ditylenchus dipsaci</name>
    <dbReference type="NCBI Taxonomy" id="166011"/>
    <lineage>
        <taxon>Eukaryota</taxon>
        <taxon>Metazoa</taxon>
        <taxon>Ecdysozoa</taxon>
        <taxon>Nematoda</taxon>
        <taxon>Chromadorea</taxon>
        <taxon>Rhabditida</taxon>
        <taxon>Tylenchina</taxon>
        <taxon>Tylenchomorpha</taxon>
        <taxon>Sphaerularioidea</taxon>
        <taxon>Anguinidae</taxon>
        <taxon>Anguininae</taxon>
        <taxon>Ditylenchus</taxon>
    </lineage>
</organism>
<protein>
    <submittedName>
        <fullName evidence="3">Uncharacterized protein</fullName>
    </submittedName>
</protein>
<evidence type="ECO:0000256" key="1">
    <source>
        <dbReference type="SAM" id="Phobius"/>
    </source>
</evidence>
<dbReference type="WBParaSite" id="jg17673">
    <property type="protein sequence ID" value="jg17673"/>
    <property type="gene ID" value="jg17673"/>
</dbReference>
<keyword evidence="2" id="KW-1185">Reference proteome</keyword>
<evidence type="ECO:0000313" key="2">
    <source>
        <dbReference type="Proteomes" id="UP000887574"/>
    </source>
</evidence>
<name>A0A915DBH1_9BILA</name>
<dbReference type="Proteomes" id="UP000887574">
    <property type="component" value="Unplaced"/>
</dbReference>
<reference evidence="3" key="1">
    <citation type="submission" date="2022-11" db="UniProtKB">
        <authorList>
            <consortium name="WormBaseParasite"/>
        </authorList>
    </citation>
    <scope>IDENTIFICATION</scope>
</reference>
<proteinExistence type="predicted"/>
<feature type="transmembrane region" description="Helical" evidence="1">
    <location>
        <begin position="20"/>
        <end position="41"/>
    </location>
</feature>
<dbReference type="AlphaFoldDB" id="A0A915DBH1"/>